<dbReference type="PANTHER" id="PTHR21314">
    <property type="entry name" value="QUEUOSINE 5'-PHOSPHATE N-GLYCOSYLASE_HYDROLASE-RELATED"/>
    <property type="match status" value="1"/>
</dbReference>
<dbReference type="WBParaSite" id="PgR016_g017_t03">
    <property type="protein sequence ID" value="PgR016_g017_t03"/>
    <property type="gene ID" value="PgR016_g017"/>
</dbReference>
<dbReference type="GO" id="GO:0006400">
    <property type="term" value="P:tRNA modification"/>
    <property type="evidence" value="ECO:0007669"/>
    <property type="project" value="TreeGrafter"/>
</dbReference>
<evidence type="ECO:0000256" key="2">
    <source>
        <dbReference type="ARBA" id="ARBA00035119"/>
    </source>
</evidence>
<dbReference type="InterPro" id="IPR019438">
    <property type="entry name" value="Q_salvage"/>
</dbReference>
<comment type="similarity">
    <text evidence="2 6">Belongs to the QNG1 protein family.</text>
</comment>
<evidence type="ECO:0000256" key="5">
    <source>
        <dbReference type="ARBA" id="ARBA00048204"/>
    </source>
</evidence>
<evidence type="ECO:0000313" key="9">
    <source>
        <dbReference type="WBParaSite" id="PgR016_g017_t03"/>
    </source>
</evidence>
<evidence type="ECO:0000256" key="3">
    <source>
        <dbReference type="ARBA" id="ARBA00035306"/>
    </source>
</evidence>
<evidence type="ECO:0000313" key="8">
    <source>
        <dbReference type="WBParaSite" id="PgR016_g017_t01"/>
    </source>
</evidence>
<accession>A0A915AU26</accession>
<dbReference type="Pfam" id="PF10343">
    <property type="entry name" value="Q_salvage"/>
    <property type="match status" value="1"/>
</dbReference>
<comment type="function">
    <text evidence="6">Catalyzes the hydrolysis of queuosine 5'-phosphate, releasing the nucleobase queuine (q). Is required for salvage of queuine from exogenous queuosine (Q) that is imported and then converted to queuosine 5'-phosphate intracellularly.</text>
</comment>
<keyword evidence="1 6" id="KW-0378">Hydrolase</keyword>
<keyword evidence="7" id="KW-1185">Reference proteome</keyword>
<sequence length="343" mass="38391">MLDKGRLNPRETGKFICEHSDGELKVSKSGVETVAKMVLDAVRSGKIRDVDFDASDLHPKGADRAAIEWVFFMDSINFSFWTEEGAKFVVTYKDKSYTGYFAGCACVNRAIDNGIPITSADYMQNITVEDVKKVFVADDGGIIPMAEQRAQVLSEAGAVLNAKFGGSFYHCVENCGKSAVKLLATIVENFESYRDFGDFKGKKVSFLKRAQILVADVYGCLKNKNEIGSFYDIGELTMFADYRVPQALAYLGALHYSSKLLKSLRSNPILPSGCPLEMELRGFSIKACDDIVDVAKRLRTAMDIHLRTITAIDVDMFLWAYRREHAVEIEKNVPYHRVRSINY</sequence>
<dbReference type="EC" id="3.2.2.-" evidence="6"/>
<proteinExistence type="inferred from homology"/>
<evidence type="ECO:0000256" key="4">
    <source>
        <dbReference type="ARBA" id="ARBA00035393"/>
    </source>
</evidence>
<evidence type="ECO:0000256" key="1">
    <source>
        <dbReference type="ARBA" id="ARBA00022801"/>
    </source>
</evidence>
<comment type="catalytic activity">
    <reaction evidence="5 6">
        <text>queuosine 5'-phosphate + H2O = queuine + D-ribose 5-phosphate</text>
        <dbReference type="Rhea" id="RHEA:75387"/>
        <dbReference type="ChEBI" id="CHEBI:15377"/>
        <dbReference type="ChEBI" id="CHEBI:17433"/>
        <dbReference type="ChEBI" id="CHEBI:78346"/>
        <dbReference type="ChEBI" id="CHEBI:194371"/>
    </reaction>
    <physiologicalReaction direction="left-to-right" evidence="5 6">
        <dbReference type="Rhea" id="RHEA:75388"/>
    </physiologicalReaction>
</comment>
<evidence type="ECO:0000313" key="7">
    <source>
        <dbReference type="Proteomes" id="UP000887569"/>
    </source>
</evidence>
<dbReference type="Proteomes" id="UP000887569">
    <property type="component" value="Unplaced"/>
</dbReference>
<organism evidence="7 8">
    <name type="scientific">Parascaris univalens</name>
    <name type="common">Nematode worm</name>
    <dbReference type="NCBI Taxonomy" id="6257"/>
    <lineage>
        <taxon>Eukaryota</taxon>
        <taxon>Metazoa</taxon>
        <taxon>Ecdysozoa</taxon>
        <taxon>Nematoda</taxon>
        <taxon>Chromadorea</taxon>
        <taxon>Rhabditida</taxon>
        <taxon>Spirurina</taxon>
        <taxon>Ascaridomorpha</taxon>
        <taxon>Ascaridoidea</taxon>
        <taxon>Ascarididae</taxon>
        <taxon>Parascaris</taxon>
    </lineage>
</organism>
<protein>
    <recommendedName>
        <fullName evidence="3 6">Queuosine 5'-phosphate N-glycosylase/hydrolase</fullName>
        <ecNumber evidence="6">3.2.2.-</ecNumber>
    </recommendedName>
    <alternativeName>
        <fullName evidence="4 6">Queuosine-nucleotide N-glycosylase/hydrolase</fullName>
    </alternativeName>
</protein>
<name>A0A915AU26_PARUN</name>
<dbReference type="GO" id="GO:0016787">
    <property type="term" value="F:hydrolase activity"/>
    <property type="evidence" value="ECO:0007669"/>
    <property type="project" value="UniProtKB-KW"/>
</dbReference>
<evidence type="ECO:0000256" key="6">
    <source>
        <dbReference type="RuleBase" id="RU365002"/>
    </source>
</evidence>
<dbReference type="PANTHER" id="PTHR21314:SF0">
    <property type="entry name" value="QUEUOSINE 5'-PHOSPHATE N-GLYCOSYLASE_HYDROLASE"/>
    <property type="match status" value="1"/>
</dbReference>
<dbReference type="AlphaFoldDB" id="A0A915AU26"/>
<dbReference type="WBParaSite" id="PgR016_g017_t01">
    <property type="protein sequence ID" value="PgR016_g017_t01"/>
    <property type="gene ID" value="PgR016_g017"/>
</dbReference>
<reference evidence="8 9" key="1">
    <citation type="submission" date="2022-11" db="UniProtKB">
        <authorList>
            <consortium name="WormBaseParasite"/>
        </authorList>
    </citation>
    <scope>IDENTIFICATION</scope>
</reference>